<dbReference type="AlphaFoldDB" id="A0A1F8AXV1"/>
<comment type="caution">
    <text evidence="1">The sequence shown here is derived from an EMBL/GenBank/DDBJ whole genome shotgun (WGS) entry which is preliminary data.</text>
</comment>
<evidence type="ECO:0000313" key="2">
    <source>
        <dbReference type="Proteomes" id="UP000177501"/>
    </source>
</evidence>
<reference evidence="1 2" key="1">
    <citation type="journal article" date="2016" name="Nat. Commun.">
        <title>Thousands of microbial genomes shed light on interconnected biogeochemical processes in an aquifer system.</title>
        <authorList>
            <person name="Anantharaman K."/>
            <person name="Brown C.T."/>
            <person name="Hug L.A."/>
            <person name="Sharon I."/>
            <person name="Castelle C.J."/>
            <person name="Probst A.J."/>
            <person name="Thomas B.C."/>
            <person name="Singh A."/>
            <person name="Wilkins M.J."/>
            <person name="Karaoz U."/>
            <person name="Brodie E.L."/>
            <person name="Williams K.H."/>
            <person name="Hubbard S.S."/>
            <person name="Banfield J.F."/>
        </authorList>
    </citation>
    <scope>NUCLEOTIDE SEQUENCE [LARGE SCALE GENOMIC DNA]</scope>
</reference>
<organism evidence="1 2">
    <name type="scientific">Candidatus Woesebacteria bacterium RIFCSPLOWO2_01_FULL_37_19</name>
    <dbReference type="NCBI Taxonomy" id="1802514"/>
    <lineage>
        <taxon>Bacteria</taxon>
        <taxon>Candidatus Woeseibacteriota</taxon>
    </lineage>
</organism>
<protein>
    <submittedName>
        <fullName evidence="1">Uncharacterized protein</fullName>
    </submittedName>
</protein>
<accession>A0A1F8AXV1</accession>
<dbReference type="EMBL" id="MGHA01000078">
    <property type="protein sequence ID" value="OGM56556.1"/>
    <property type="molecule type" value="Genomic_DNA"/>
</dbReference>
<name>A0A1F8AXV1_9BACT</name>
<dbReference type="Proteomes" id="UP000177501">
    <property type="component" value="Unassembled WGS sequence"/>
</dbReference>
<dbReference type="STRING" id="1802514.A2955_01085"/>
<evidence type="ECO:0000313" key="1">
    <source>
        <dbReference type="EMBL" id="OGM56556.1"/>
    </source>
</evidence>
<proteinExistence type="predicted"/>
<gene>
    <name evidence="1" type="ORF">A2955_01085</name>
</gene>
<sequence length="129" mass="15129">MERSEIVHKQPIIDTLSTKEFLDRYDAFRLTVMPLEKKLRQAEINDSLYKNEITDLARKMFGIETSTNGRPISDVKFKKFLNIRSRFERAYYQEYDIGAEEFFSDVKILLKSTFGNLPSKHGDLALELD</sequence>